<organism evidence="3 4">
    <name type="scientific">Poseidonocella sedimentorum</name>
    <dbReference type="NCBI Taxonomy" id="871652"/>
    <lineage>
        <taxon>Bacteria</taxon>
        <taxon>Pseudomonadati</taxon>
        <taxon>Pseudomonadota</taxon>
        <taxon>Alphaproteobacteria</taxon>
        <taxon>Rhodobacterales</taxon>
        <taxon>Roseobacteraceae</taxon>
        <taxon>Poseidonocella</taxon>
    </lineage>
</organism>
<evidence type="ECO:0000259" key="2">
    <source>
        <dbReference type="Pfam" id="PF04773"/>
    </source>
</evidence>
<name>A0A1I6DPE3_9RHOB</name>
<protein>
    <submittedName>
        <fullName evidence="3">FecR protein</fullName>
    </submittedName>
</protein>
<dbReference type="EMBL" id="FOYI01000004">
    <property type="protein sequence ID" value="SFR07330.1"/>
    <property type="molecule type" value="Genomic_DNA"/>
</dbReference>
<evidence type="ECO:0000256" key="1">
    <source>
        <dbReference type="SAM" id="SignalP"/>
    </source>
</evidence>
<evidence type="ECO:0000313" key="4">
    <source>
        <dbReference type="Proteomes" id="UP000199302"/>
    </source>
</evidence>
<dbReference type="OrthoDB" id="9773411at2"/>
<sequence>MIAQCLTRLTRSLGLALCLASPLAAQDIGKVASQTPSLRGAPPGATARALSPGAGVVADETITTSATGRGQLLFRDETTLSIAPSTEIVLDRFVYDPARGSGAVGLTLARGALRFIGGKATRAQPAEITTPTATIGIRGSSALVFIEDGRSTAIFIAGDQLCLTPAAAPAHCTNRRGGVLDETGYRGTVSPTALARALARIDGAPVVGAAPPAGAATGTGIAGLAPPGGAPLSSKGERYDLDAFDEGILRRELEVLLPNGAGAGAMDGPEDGPSEGYTNTCTPDFVDEFFGGNLSDCLAEMGG</sequence>
<dbReference type="RefSeq" id="WP_092079105.1">
    <property type="nucleotide sequence ID" value="NZ_FOYI01000004.1"/>
</dbReference>
<gene>
    <name evidence="3" type="ORF">SAMN04515673_104212</name>
</gene>
<proteinExistence type="predicted"/>
<feature type="domain" description="FecR protein" evidence="2">
    <location>
        <begin position="61"/>
        <end position="155"/>
    </location>
</feature>
<dbReference type="Pfam" id="PF04773">
    <property type="entry name" value="FecR"/>
    <property type="match status" value="1"/>
</dbReference>
<reference evidence="3 4" key="1">
    <citation type="submission" date="2016-10" db="EMBL/GenBank/DDBJ databases">
        <authorList>
            <person name="de Groot N.N."/>
        </authorList>
    </citation>
    <scope>NUCLEOTIDE SEQUENCE [LARGE SCALE GENOMIC DNA]</scope>
    <source>
        <strain evidence="4">KMM 9023,NRIC 0796,JCM 17311,KCTC 23692</strain>
    </source>
</reference>
<keyword evidence="4" id="KW-1185">Reference proteome</keyword>
<dbReference type="AlphaFoldDB" id="A0A1I6DPE3"/>
<feature type="chain" id="PRO_5011791207" evidence="1">
    <location>
        <begin position="25"/>
        <end position="303"/>
    </location>
</feature>
<accession>A0A1I6DPE3</accession>
<dbReference type="STRING" id="871652.SAMN04515673_104212"/>
<feature type="signal peptide" evidence="1">
    <location>
        <begin position="1"/>
        <end position="24"/>
    </location>
</feature>
<keyword evidence="1" id="KW-0732">Signal</keyword>
<dbReference type="Proteomes" id="UP000199302">
    <property type="component" value="Unassembled WGS sequence"/>
</dbReference>
<evidence type="ECO:0000313" key="3">
    <source>
        <dbReference type="EMBL" id="SFR07330.1"/>
    </source>
</evidence>
<dbReference type="InterPro" id="IPR006860">
    <property type="entry name" value="FecR"/>
</dbReference>